<sequence>MFSYEGKKALVTGAGRGIGRSIALAFAGQGADVALAARSGAELEAVAEEVRARGRKAHVMTVDLLDVAQAQDMVAEASQALGGLHVLVNNAGGTVDLPGAFGPLTDATPEAFDAMYALHVRSPLFAAVAAARVMAEQGSGGAILNMVSIDAVFPAPTEALYGSAKAALVNLTKVLGYEVGKDRVRVNAIAPGVVETRLTERWLKTEEERTDRASFYPLNRVGVPDDVAAAAVYLCSDEAEWVSGNVLYVTGGQLATSDVFRWVRAHNQVPDSMRI</sequence>
<dbReference type="FunFam" id="3.40.50.720:FF:000084">
    <property type="entry name" value="Short-chain dehydrogenase reductase"/>
    <property type="match status" value="1"/>
</dbReference>
<dbReference type="RefSeq" id="WP_338202037.1">
    <property type="nucleotide sequence ID" value="NZ_JAEKNR010000130.1"/>
</dbReference>
<dbReference type="PRINTS" id="PR00080">
    <property type="entry name" value="SDRFAMILY"/>
</dbReference>
<dbReference type="GO" id="GO:0016491">
    <property type="term" value="F:oxidoreductase activity"/>
    <property type="evidence" value="ECO:0007669"/>
    <property type="project" value="UniProtKB-KW"/>
</dbReference>
<dbReference type="AlphaFoldDB" id="A0A934K922"/>
<dbReference type="Gene3D" id="3.40.50.720">
    <property type="entry name" value="NAD(P)-binding Rossmann-like Domain"/>
    <property type="match status" value="1"/>
</dbReference>
<dbReference type="PANTHER" id="PTHR43639">
    <property type="entry name" value="OXIDOREDUCTASE, SHORT-CHAIN DEHYDROGENASE/REDUCTASE FAMILY (AFU_ORTHOLOGUE AFUA_5G02870)"/>
    <property type="match status" value="1"/>
</dbReference>
<evidence type="ECO:0000256" key="1">
    <source>
        <dbReference type="ARBA" id="ARBA00006484"/>
    </source>
</evidence>
<dbReference type="PROSITE" id="PS00061">
    <property type="entry name" value="ADH_SHORT"/>
    <property type="match status" value="1"/>
</dbReference>
<organism evidence="3 4">
    <name type="scientific">Candidatus Nephthysia bennettiae</name>
    <dbReference type="NCBI Taxonomy" id="3127016"/>
    <lineage>
        <taxon>Bacteria</taxon>
        <taxon>Bacillati</taxon>
        <taxon>Candidatus Dormiibacterota</taxon>
        <taxon>Candidatus Dormibacteria</taxon>
        <taxon>Candidatus Dormibacterales</taxon>
        <taxon>Candidatus Dormibacteraceae</taxon>
        <taxon>Candidatus Nephthysia</taxon>
    </lineage>
</organism>
<dbReference type="Proteomes" id="UP000612893">
    <property type="component" value="Unassembled WGS sequence"/>
</dbReference>
<dbReference type="PRINTS" id="PR00081">
    <property type="entry name" value="GDHRDH"/>
</dbReference>
<proteinExistence type="inferred from homology"/>
<dbReference type="InterPro" id="IPR036291">
    <property type="entry name" value="NAD(P)-bd_dom_sf"/>
</dbReference>
<gene>
    <name evidence="3" type="ORF">JF922_12195</name>
</gene>
<dbReference type="InterPro" id="IPR020904">
    <property type="entry name" value="Sc_DH/Rdtase_CS"/>
</dbReference>
<dbReference type="PANTHER" id="PTHR43639:SF1">
    <property type="entry name" value="SHORT-CHAIN DEHYDROGENASE_REDUCTASE FAMILY PROTEIN"/>
    <property type="match status" value="1"/>
</dbReference>
<reference evidence="3" key="1">
    <citation type="submission" date="2020-10" db="EMBL/GenBank/DDBJ databases">
        <title>Ca. Dormibacterota MAGs.</title>
        <authorList>
            <person name="Montgomery K."/>
        </authorList>
    </citation>
    <scope>NUCLEOTIDE SEQUENCE [LARGE SCALE GENOMIC DNA]</scope>
    <source>
        <strain evidence="3">SC8812_S17_10</strain>
    </source>
</reference>
<dbReference type="SUPFAM" id="SSF51735">
    <property type="entry name" value="NAD(P)-binding Rossmann-fold domains"/>
    <property type="match status" value="1"/>
</dbReference>
<evidence type="ECO:0000313" key="3">
    <source>
        <dbReference type="EMBL" id="MBJ7598828.1"/>
    </source>
</evidence>
<protein>
    <submittedName>
        <fullName evidence="3">SDR family oxidoreductase</fullName>
    </submittedName>
</protein>
<comment type="similarity">
    <text evidence="1">Belongs to the short-chain dehydrogenases/reductases (SDR) family.</text>
</comment>
<dbReference type="EMBL" id="JAEKNR010000130">
    <property type="protein sequence ID" value="MBJ7598828.1"/>
    <property type="molecule type" value="Genomic_DNA"/>
</dbReference>
<dbReference type="CDD" id="cd05233">
    <property type="entry name" value="SDR_c"/>
    <property type="match status" value="1"/>
</dbReference>
<name>A0A934K922_9BACT</name>
<dbReference type="InterPro" id="IPR002347">
    <property type="entry name" value="SDR_fam"/>
</dbReference>
<comment type="caution">
    <text evidence="3">The sequence shown here is derived from an EMBL/GenBank/DDBJ whole genome shotgun (WGS) entry which is preliminary data.</text>
</comment>
<keyword evidence="2" id="KW-0560">Oxidoreductase</keyword>
<keyword evidence="4" id="KW-1185">Reference proteome</keyword>
<dbReference type="NCBIfam" id="NF005559">
    <property type="entry name" value="PRK07231.1"/>
    <property type="match status" value="1"/>
</dbReference>
<evidence type="ECO:0000313" key="4">
    <source>
        <dbReference type="Proteomes" id="UP000612893"/>
    </source>
</evidence>
<dbReference type="Pfam" id="PF13561">
    <property type="entry name" value="adh_short_C2"/>
    <property type="match status" value="1"/>
</dbReference>
<evidence type="ECO:0000256" key="2">
    <source>
        <dbReference type="ARBA" id="ARBA00023002"/>
    </source>
</evidence>
<accession>A0A934K922</accession>